<feature type="transmembrane region" description="Helical" evidence="8">
    <location>
        <begin position="302"/>
        <end position="322"/>
    </location>
</feature>
<dbReference type="PANTHER" id="PTHR42703">
    <property type="entry name" value="NADH DEHYDROGENASE"/>
    <property type="match status" value="1"/>
</dbReference>
<dbReference type="GO" id="GO:0005886">
    <property type="term" value="C:plasma membrane"/>
    <property type="evidence" value="ECO:0007669"/>
    <property type="project" value="UniProtKB-SubCell"/>
</dbReference>
<feature type="transmembrane region" description="Helical" evidence="8">
    <location>
        <begin position="6"/>
        <end position="22"/>
    </location>
</feature>
<gene>
    <name evidence="10" type="ordered locus">Emin_1136</name>
</gene>
<dbReference type="HOGENOM" id="CLU_007100_9_5_0"/>
<dbReference type="Pfam" id="PF00361">
    <property type="entry name" value="Proton_antipo_M"/>
    <property type="match status" value="1"/>
</dbReference>
<evidence type="ECO:0000256" key="5">
    <source>
        <dbReference type="ARBA" id="ARBA00022989"/>
    </source>
</evidence>
<dbReference type="GO" id="GO:0042773">
    <property type="term" value="P:ATP synthesis coupled electron transport"/>
    <property type="evidence" value="ECO:0007669"/>
    <property type="project" value="InterPro"/>
</dbReference>
<protein>
    <submittedName>
        <fullName evidence="10">Putative Ech hydrogenase component</fullName>
        <ecNumber evidence="10">1.6.99.5</ecNumber>
    </submittedName>
</protein>
<evidence type="ECO:0000256" key="1">
    <source>
        <dbReference type="ARBA" id="ARBA00004651"/>
    </source>
</evidence>
<dbReference type="EC" id="1.6.99.5" evidence="10"/>
<reference evidence="10 11" key="1">
    <citation type="journal article" date="2009" name="Appl. Environ. Microbiol.">
        <title>Genomic analysis of 'Elusimicrobium minutum,' the first cultivated representative of the phylum 'Elusimicrobia' (formerly termite group 1).</title>
        <authorList>
            <person name="Herlemann D.P.R."/>
            <person name="Geissinger O."/>
            <person name="Ikeda-Ohtsubo W."/>
            <person name="Kunin V."/>
            <person name="Sun H."/>
            <person name="Lapidus A."/>
            <person name="Hugenholtz P."/>
            <person name="Brune A."/>
        </authorList>
    </citation>
    <scope>NUCLEOTIDE SEQUENCE [LARGE SCALE GENOMIC DNA]</scope>
    <source>
        <strain evidence="10 11">Pei191</strain>
    </source>
</reference>
<feature type="transmembrane region" description="Helical" evidence="8">
    <location>
        <begin position="192"/>
        <end position="211"/>
    </location>
</feature>
<dbReference type="InterPro" id="IPR001750">
    <property type="entry name" value="ND/Mrp_TM"/>
</dbReference>
<evidence type="ECO:0000256" key="8">
    <source>
        <dbReference type="SAM" id="Phobius"/>
    </source>
</evidence>
<keyword evidence="3" id="KW-1003">Cell membrane</keyword>
<evidence type="ECO:0000256" key="3">
    <source>
        <dbReference type="ARBA" id="ARBA00022475"/>
    </source>
</evidence>
<keyword evidence="10" id="KW-0560">Oxidoreductase</keyword>
<dbReference type="GO" id="GO:0016491">
    <property type="term" value="F:oxidoreductase activity"/>
    <property type="evidence" value="ECO:0007669"/>
    <property type="project" value="UniProtKB-KW"/>
</dbReference>
<feature type="transmembrane region" description="Helical" evidence="8">
    <location>
        <begin position="68"/>
        <end position="88"/>
    </location>
</feature>
<dbReference type="RefSeq" id="WP_012415303.1">
    <property type="nucleotide sequence ID" value="NC_010644.1"/>
</dbReference>
<dbReference type="Proteomes" id="UP000001029">
    <property type="component" value="Chromosome"/>
</dbReference>
<keyword evidence="5 8" id="KW-1133">Transmembrane helix</keyword>
<proteinExistence type="inferred from homology"/>
<feature type="transmembrane region" description="Helical" evidence="8">
    <location>
        <begin position="95"/>
        <end position="114"/>
    </location>
</feature>
<evidence type="ECO:0000256" key="6">
    <source>
        <dbReference type="ARBA" id="ARBA00023136"/>
    </source>
</evidence>
<comment type="subcellular location">
    <subcellularLocation>
        <location evidence="1">Cell membrane</location>
        <topology evidence="1">Multi-pass membrane protein</topology>
    </subcellularLocation>
    <subcellularLocation>
        <location evidence="7">Membrane</location>
        <topology evidence="7">Multi-pass membrane protein</topology>
    </subcellularLocation>
</comment>
<feature type="transmembrane region" description="Helical" evidence="8">
    <location>
        <begin position="232"/>
        <end position="256"/>
    </location>
</feature>
<dbReference type="STRING" id="445932.Emin_1136"/>
<dbReference type="InterPro" id="IPR003918">
    <property type="entry name" value="NADH_UbQ_OxRdtase"/>
</dbReference>
<dbReference type="EMBL" id="CP001055">
    <property type="protein sequence ID" value="ACC98688.1"/>
    <property type="molecule type" value="Genomic_DNA"/>
</dbReference>
<keyword evidence="11" id="KW-1185">Reference proteome</keyword>
<keyword evidence="4 7" id="KW-0812">Transmembrane</keyword>
<feature type="transmembrane region" description="Helical" evidence="8">
    <location>
        <begin position="150"/>
        <end position="172"/>
    </location>
</feature>
<feature type="transmembrane region" description="Helical" evidence="8">
    <location>
        <begin position="438"/>
        <end position="460"/>
    </location>
</feature>
<evidence type="ECO:0000259" key="9">
    <source>
        <dbReference type="Pfam" id="PF00361"/>
    </source>
</evidence>
<evidence type="ECO:0000313" key="11">
    <source>
        <dbReference type="Proteomes" id="UP000001029"/>
    </source>
</evidence>
<evidence type="ECO:0000256" key="7">
    <source>
        <dbReference type="RuleBase" id="RU000320"/>
    </source>
</evidence>
<dbReference type="GO" id="GO:0008137">
    <property type="term" value="F:NADH dehydrogenase (ubiquinone) activity"/>
    <property type="evidence" value="ECO:0007669"/>
    <property type="project" value="InterPro"/>
</dbReference>
<organism evidence="10 11">
    <name type="scientific">Elusimicrobium minutum (strain Pei191)</name>
    <dbReference type="NCBI Taxonomy" id="445932"/>
    <lineage>
        <taxon>Bacteria</taxon>
        <taxon>Pseudomonadati</taxon>
        <taxon>Elusimicrobiota</taxon>
        <taxon>Elusimicrobia</taxon>
        <taxon>Elusimicrobiales</taxon>
        <taxon>Elusimicrobiaceae</taxon>
        <taxon>Elusimicrobium</taxon>
    </lineage>
</organism>
<sequence>MLSFSNFILLPLAAAIIVSFFNRKPRLATGLTLFTFSIGLVYVLLAFLKNKAGAATMEVFSGEDIFTIMMLGLIYLVGLCVCWFAAYAEKTERKGTYYALILTATAGMCGITAARDFFTVYVFLEVIAVCAFTLIAFYNREKGTEGALKYFYLSSLASTAIMFAIAILFLYAGGTSFEHLKSVMASNQANPVVINVFLGIMACGFMVKTGLVPFHTWTPDAYESASTPVSALLAGIITKAAGAYTLIKIAMMLGITNHLTAHNPVGKAIMVFGAVSIVAGSVMALYQTSFKRMLAYSSISQMGYIFLAAGLSTPLGLAGAIFHLFNHATFKTALFFNAGALESAAGTSNIKELSGLEKQMPYTSMMSLISMLSTAGIPPLSGFWSKFIIILALWQSGFYLFAFIALFASVITLAYFLRAQRNIFFGRAEGKMKEVKEVRAGMLIPAGIFVFIMIAVGLYFPLMYTSFIEPFIKGGR</sequence>
<comment type="similarity">
    <text evidence="2">Belongs to the CPA3 antiporters (TC 2.A.63) subunit D family.</text>
</comment>
<dbReference type="KEGG" id="emi:Emin_1136"/>
<accession>B2KDU2</accession>
<evidence type="ECO:0000256" key="4">
    <source>
        <dbReference type="ARBA" id="ARBA00022692"/>
    </source>
</evidence>
<feature type="transmembrane region" description="Helical" evidence="8">
    <location>
        <begin position="398"/>
        <end position="417"/>
    </location>
</feature>
<dbReference type="PANTHER" id="PTHR42703:SF1">
    <property type="entry name" value="NA(+)_H(+) ANTIPORTER SUBUNIT D1"/>
    <property type="match status" value="1"/>
</dbReference>
<feature type="domain" description="NADH:quinone oxidoreductase/Mrp antiporter transmembrane" evidence="9">
    <location>
        <begin position="114"/>
        <end position="412"/>
    </location>
</feature>
<feature type="transmembrane region" description="Helical" evidence="8">
    <location>
        <begin position="29"/>
        <end position="48"/>
    </location>
</feature>
<dbReference type="InterPro" id="IPR050586">
    <property type="entry name" value="CPA3_Na-H_Antiporter_D"/>
</dbReference>
<feature type="transmembrane region" description="Helical" evidence="8">
    <location>
        <begin position="268"/>
        <end position="290"/>
    </location>
</feature>
<feature type="transmembrane region" description="Helical" evidence="8">
    <location>
        <begin position="120"/>
        <end position="138"/>
    </location>
</feature>
<keyword evidence="6 8" id="KW-0472">Membrane</keyword>
<dbReference type="AlphaFoldDB" id="B2KDU2"/>
<dbReference type="PRINTS" id="PR01437">
    <property type="entry name" value="NUOXDRDTASE4"/>
</dbReference>
<name>B2KDU2_ELUMP</name>
<evidence type="ECO:0000256" key="2">
    <source>
        <dbReference type="ARBA" id="ARBA00005346"/>
    </source>
</evidence>
<evidence type="ECO:0000313" key="10">
    <source>
        <dbReference type="EMBL" id="ACC98688.1"/>
    </source>
</evidence>